<dbReference type="AlphaFoldDB" id="A0A078KXN4"/>
<protein>
    <submittedName>
        <fullName evidence="1">Uncharacterized protein</fullName>
    </submittedName>
</protein>
<organism evidence="1 2">
    <name type="scientific">Legionella massiliensis</name>
    <dbReference type="NCBI Taxonomy" id="1034943"/>
    <lineage>
        <taxon>Bacteria</taxon>
        <taxon>Pseudomonadati</taxon>
        <taxon>Pseudomonadota</taxon>
        <taxon>Gammaproteobacteria</taxon>
        <taxon>Legionellales</taxon>
        <taxon>Legionellaceae</taxon>
        <taxon>Legionella</taxon>
    </lineage>
</organism>
<dbReference type="STRING" id="1034943.BN59_03493"/>
<dbReference type="EMBL" id="CCSB01000004">
    <property type="protein sequence ID" value="CDZ79175.1"/>
    <property type="molecule type" value="Genomic_DNA"/>
</dbReference>
<gene>
    <name evidence="1" type="ORF">BN59_03493</name>
</gene>
<keyword evidence="2" id="KW-1185">Reference proteome</keyword>
<sequence>MLPKTYVMSNAEKHLLMCSTVLIPEILRYAPKNVRHVERRETSPDV</sequence>
<dbReference type="Proteomes" id="UP000044071">
    <property type="component" value="Unassembled WGS sequence"/>
</dbReference>
<accession>A0A078KXN4</accession>
<name>A0A078KXN4_9GAMM</name>
<reference evidence="1 2" key="1">
    <citation type="submission" date="2014-06" db="EMBL/GenBank/DDBJ databases">
        <authorList>
            <person name="Urmite Genomes Urmite Genomes"/>
        </authorList>
    </citation>
    <scope>NUCLEOTIDE SEQUENCE [LARGE SCALE GENOMIC DNA]</scope>
</reference>
<evidence type="ECO:0000313" key="2">
    <source>
        <dbReference type="Proteomes" id="UP000044071"/>
    </source>
</evidence>
<evidence type="ECO:0000313" key="1">
    <source>
        <dbReference type="EMBL" id="CDZ79175.1"/>
    </source>
</evidence>
<proteinExistence type="predicted"/>